<feature type="coiled-coil region" evidence="5">
    <location>
        <begin position="345"/>
        <end position="505"/>
    </location>
</feature>
<dbReference type="InterPro" id="IPR030511">
    <property type="entry name" value="TTC26"/>
</dbReference>
<keyword evidence="2" id="KW-0677">Repeat</keyword>
<keyword evidence="3" id="KW-0802">TPR repeat</keyword>
<evidence type="ECO:0000256" key="3">
    <source>
        <dbReference type="ARBA" id="ARBA00022803"/>
    </source>
</evidence>
<keyword evidence="4" id="KW-0966">Cell projection</keyword>
<dbReference type="Proteomes" id="UP001211907">
    <property type="component" value="Unassembled WGS sequence"/>
</dbReference>
<keyword evidence="5" id="KW-0175">Coiled coil</keyword>
<gene>
    <name evidence="6" type="primary">TTC26_2</name>
    <name evidence="6" type="ORF">HK100_010536</name>
</gene>
<dbReference type="GO" id="GO:0036064">
    <property type="term" value="C:ciliary basal body"/>
    <property type="evidence" value="ECO:0007669"/>
    <property type="project" value="TreeGrafter"/>
</dbReference>
<evidence type="ECO:0000256" key="2">
    <source>
        <dbReference type="ARBA" id="ARBA00022737"/>
    </source>
</evidence>
<evidence type="ECO:0000313" key="6">
    <source>
        <dbReference type="EMBL" id="KAJ3125899.1"/>
    </source>
</evidence>
<dbReference type="GO" id="GO:0120170">
    <property type="term" value="F:intraciliary transport particle B binding"/>
    <property type="evidence" value="ECO:0007669"/>
    <property type="project" value="TreeGrafter"/>
</dbReference>
<protein>
    <submittedName>
        <fullName evidence="6">Intraflagellar transport protein 56</fullName>
    </submittedName>
</protein>
<dbReference type="GO" id="GO:0030992">
    <property type="term" value="C:intraciliary transport particle B"/>
    <property type="evidence" value="ECO:0007669"/>
    <property type="project" value="TreeGrafter"/>
</dbReference>
<evidence type="ECO:0000256" key="5">
    <source>
        <dbReference type="SAM" id="Coils"/>
    </source>
</evidence>
<dbReference type="PANTHER" id="PTHR14781">
    <property type="entry name" value="INTRAFLAGELLAR TRANSPORT PROTEIN 56"/>
    <property type="match status" value="1"/>
</dbReference>
<feature type="coiled-coil region" evidence="5">
    <location>
        <begin position="194"/>
        <end position="284"/>
    </location>
</feature>
<reference evidence="6" key="1">
    <citation type="submission" date="2020-05" db="EMBL/GenBank/DDBJ databases">
        <title>Phylogenomic resolution of chytrid fungi.</title>
        <authorList>
            <person name="Stajich J.E."/>
            <person name="Amses K."/>
            <person name="Simmons R."/>
            <person name="Seto K."/>
            <person name="Myers J."/>
            <person name="Bonds A."/>
            <person name="Quandt C.A."/>
            <person name="Barry K."/>
            <person name="Liu P."/>
            <person name="Grigoriev I."/>
            <person name="Longcore J.E."/>
            <person name="James T.Y."/>
        </authorList>
    </citation>
    <scope>NUCLEOTIDE SEQUENCE</scope>
    <source>
        <strain evidence="6">JEL0513</strain>
    </source>
</reference>
<dbReference type="EMBL" id="JADGJH010000586">
    <property type="protein sequence ID" value="KAJ3125899.1"/>
    <property type="molecule type" value="Genomic_DNA"/>
</dbReference>
<keyword evidence="7" id="KW-1185">Reference proteome</keyword>
<evidence type="ECO:0000256" key="4">
    <source>
        <dbReference type="ARBA" id="ARBA00023273"/>
    </source>
</evidence>
<feature type="coiled-coil region" evidence="5">
    <location>
        <begin position="16"/>
        <end position="106"/>
    </location>
</feature>
<dbReference type="GO" id="GO:0097546">
    <property type="term" value="C:ciliary base"/>
    <property type="evidence" value="ECO:0007669"/>
    <property type="project" value="TreeGrafter"/>
</dbReference>
<name>A0AAD5XDS2_9FUNG</name>
<evidence type="ECO:0000256" key="1">
    <source>
        <dbReference type="ARBA" id="ARBA00004138"/>
    </source>
</evidence>
<sequence length="591" mass="68203">MEKDRLSMKTELLDSKIEMSKELEKIENSNMKLQSECVNSKKLIAALETDIKTLTVKNQELDNLATINDIEREKEKMQILNNMQVISEMKANLKLLEQKNKEMSLELIGVMTSKIGAQDASFVDNLKQSSSKKFTELQVQSQALKQEFDSLQSYVLELVTKLNNLQLANASLEVGCKTMEKDRLSMKTELLDSKIEMSKELEKIENSNMKLQSECVNSKKLIAALETDIKTLTVKNQELDNLATINDIEREKEKMQILNNMQVISEMKANLKLLEQKNKEMSLELIGVMTSKSGNSSNYDPYKSDFEKIRKHNEYLKKKLEISQKSSFNMTHEINRLLETEKEKMRKLYAEQDILKNHISELEKENCRIAQEQDVQRNWFASNESAIAEECEKKVSEILSQMENTSARLQDSEDLNKSITIELEKARKALGDINELKHQLQQDVARLEKDNNILTEQYRHKLEEQTNVIANQLFKETIQSYVEEEKRLKNELEHTRKQIKGVTKSIDFKSKMLSRAKPAISATPPAANASTLDKKRKVPKLEHFIAARDYTGAITILEFSKAIGKFDYDTQLWLGYTNFHLGDYKKAMEVE</sequence>
<comment type="caution">
    <text evidence="6">The sequence shown here is derived from an EMBL/GenBank/DDBJ whole genome shotgun (WGS) entry which is preliminary data.</text>
</comment>
<comment type="subcellular location">
    <subcellularLocation>
        <location evidence="1">Cell projection</location>
        <location evidence="1">Cilium</location>
    </subcellularLocation>
</comment>
<organism evidence="6 7">
    <name type="scientific">Physocladia obscura</name>
    <dbReference type="NCBI Taxonomy" id="109957"/>
    <lineage>
        <taxon>Eukaryota</taxon>
        <taxon>Fungi</taxon>
        <taxon>Fungi incertae sedis</taxon>
        <taxon>Chytridiomycota</taxon>
        <taxon>Chytridiomycota incertae sedis</taxon>
        <taxon>Chytridiomycetes</taxon>
        <taxon>Chytridiales</taxon>
        <taxon>Chytriomycetaceae</taxon>
        <taxon>Physocladia</taxon>
    </lineage>
</organism>
<evidence type="ECO:0000313" key="7">
    <source>
        <dbReference type="Proteomes" id="UP001211907"/>
    </source>
</evidence>
<proteinExistence type="predicted"/>
<dbReference type="GO" id="GO:0035735">
    <property type="term" value="P:intraciliary transport involved in cilium assembly"/>
    <property type="evidence" value="ECO:0007669"/>
    <property type="project" value="TreeGrafter"/>
</dbReference>
<dbReference type="GO" id="GO:0035720">
    <property type="term" value="P:intraciliary anterograde transport"/>
    <property type="evidence" value="ECO:0007669"/>
    <property type="project" value="TreeGrafter"/>
</dbReference>
<accession>A0AAD5XDS2</accession>
<dbReference type="AlphaFoldDB" id="A0AAD5XDS2"/>
<dbReference type="PANTHER" id="PTHR14781:SF0">
    <property type="entry name" value="INTRAFLAGELLAR TRANSPORT PROTEIN 56"/>
    <property type="match status" value="1"/>
</dbReference>